<evidence type="ECO:0000256" key="1">
    <source>
        <dbReference type="ARBA" id="ARBA00004162"/>
    </source>
</evidence>
<dbReference type="InterPro" id="IPR002068">
    <property type="entry name" value="A-crystallin/Hsp20_dom"/>
</dbReference>
<reference evidence="13" key="1">
    <citation type="submission" date="2023-03" db="EMBL/GenBank/DDBJ databases">
        <authorList>
            <person name="Julca I."/>
        </authorList>
    </citation>
    <scope>NUCLEOTIDE SEQUENCE</scope>
</reference>
<feature type="region of interest" description="Disordered" evidence="10">
    <location>
        <begin position="1"/>
        <end position="23"/>
    </location>
</feature>
<accession>A0AAV1E5J7</accession>
<evidence type="ECO:0000256" key="7">
    <source>
        <dbReference type="ARBA" id="ARBA00023136"/>
    </source>
</evidence>
<evidence type="ECO:0000313" key="13">
    <source>
        <dbReference type="EMBL" id="CAI9115362.1"/>
    </source>
</evidence>
<evidence type="ECO:0000259" key="12">
    <source>
        <dbReference type="PROSITE" id="PS01031"/>
    </source>
</evidence>
<dbReference type="Proteomes" id="UP001161247">
    <property type="component" value="Chromosome 8"/>
</dbReference>
<dbReference type="Gene3D" id="2.60.40.790">
    <property type="match status" value="1"/>
</dbReference>
<evidence type="ECO:0000256" key="11">
    <source>
        <dbReference type="SAM" id="Phobius"/>
    </source>
</evidence>
<dbReference type="Pfam" id="PF00011">
    <property type="entry name" value="HSP20"/>
    <property type="match status" value="1"/>
</dbReference>
<dbReference type="EMBL" id="OX459125">
    <property type="protein sequence ID" value="CAI9115362.1"/>
    <property type="molecule type" value="Genomic_DNA"/>
</dbReference>
<organism evidence="13 14">
    <name type="scientific">Oldenlandia corymbosa var. corymbosa</name>
    <dbReference type="NCBI Taxonomy" id="529605"/>
    <lineage>
        <taxon>Eukaryota</taxon>
        <taxon>Viridiplantae</taxon>
        <taxon>Streptophyta</taxon>
        <taxon>Embryophyta</taxon>
        <taxon>Tracheophyta</taxon>
        <taxon>Spermatophyta</taxon>
        <taxon>Magnoliopsida</taxon>
        <taxon>eudicotyledons</taxon>
        <taxon>Gunneridae</taxon>
        <taxon>Pentapetalae</taxon>
        <taxon>asterids</taxon>
        <taxon>lamiids</taxon>
        <taxon>Gentianales</taxon>
        <taxon>Rubiaceae</taxon>
        <taxon>Rubioideae</taxon>
        <taxon>Spermacoceae</taxon>
        <taxon>Hedyotis-Oldenlandia complex</taxon>
        <taxon>Oldenlandia</taxon>
    </lineage>
</organism>
<dbReference type="AlphaFoldDB" id="A0AAV1E5J7"/>
<gene>
    <name evidence="13" type="ORF">OLC1_LOCUS21905</name>
</gene>
<keyword evidence="7 11" id="KW-0472">Membrane</keyword>
<feature type="region of interest" description="Disordered" evidence="10">
    <location>
        <begin position="120"/>
        <end position="321"/>
    </location>
</feature>
<evidence type="ECO:0000256" key="2">
    <source>
        <dbReference type="ARBA" id="ARBA00022475"/>
    </source>
</evidence>
<sequence>MAMRPVGRGGRRTAATPSRQGFGGGVQAVYEDFRPMSEWQQDKESDILLIYLPGFQKQNLKVSTEGQNIVRARGDRLDAGNKWSRFLEDYKVPERCDIRAVRARFEGGILTITLPWKKEYQHHHQTHQEAPPIPPPPSTEQVAPKKTTAPSPAGPVAPKTESTTPAIVIKPPKAIDDKFEDAPEGPDQPKKSVPQKGFNDKPSEVLSPLPLPAFGGSSGKQQKENMLKNVQPYDPLFKKGEDHEQQKKQALSTDPPLQEPAAALPSTKESYWKSENLKRSKEEEEKSAADDNMESASRKKRKEGVVDGGAERVAQGPEKQVMMSPPVATNRLRNYKEAVRSFAELNEERQLLVNVGAAVLVIVALGTYIITSTVASGEPN</sequence>
<evidence type="ECO:0000256" key="9">
    <source>
        <dbReference type="RuleBase" id="RU003616"/>
    </source>
</evidence>
<dbReference type="GO" id="GO:0034605">
    <property type="term" value="P:cellular response to heat"/>
    <property type="evidence" value="ECO:0007669"/>
    <property type="project" value="TreeGrafter"/>
</dbReference>
<keyword evidence="2" id="KW-1003">Cell membrane</keyword>
<name>A0AAV1E5J7_OLDCO</name>
<comment type="subcellular location">
    <subcellularLocation>
        <location evidence="1">Cell membrane</location>
        <topology evidence="1">Single-pass membrane protein</topology>
    </subcellularLocation>
</comment>
<evidence type="ECO:0000256" key="10">
    <source>
        <dbReference type="SAM" id="MobiDB-lite"/>
    </source>
</evidence>
<dbReference type="GO" id="GO:0005886">
    <property type="term" value="C:plasma membrane"/>
    <property type="evidence" value="ECO:0007669"/>
    <property type="project" value="UniProtKB-SubCell"/>
</dbReference>
<evidence type="ECO:0000256" key="4">
    <source>
        <dbReference type="ARBA" id="ARBA00022737"/>
    </source>
</evidence>
<keyword evidence="3 11" id="KW-0812">Transmembrane</keyword>
<keyword evidence="5" id="KW-0611">Plant defense</keyword>
<comment type="similarity">
    <text evidence="8 9">Belongs to the small heat shock protein (HSP20) family.</text>
</comment>
<keyword evidence="14" id="KW-1185">Reference proteome</keyword>
<dbReference type="InterPro" id="IPR008978">
    <property type="entry name" value="HSP20-like_chaperone"/>
</dbReference>
<keyword evidence="4" id="KW-0677">Repeat</keyword>
<proteinExistence type="inferred from homology"/>
<dbReference type="GO" id="GO:0006952">
    <property type="term" value="P:defense response"/>
    <property type="evidence" value="ECO:0007669"/>
    <property type="project" value="UniProtKB-KW"/>
</dbReference>
<feature type="compositionally biased region" description="Basic and acidic residues" evidence="10">
    <location>
        <begin position="270"/>
        <end position="289"/>
    </location>
</feature>
<evidence type="ECO:0000256" key="3">
    <source>
        <dbReference type="ARBA" id="ARBA00022692"/>
    </source>
</evidence>
<evidence type="ECO:0000256" key="6">
    <source>
        <dbReference type="ARBA" id="ARBA00022989"/>
    </source>
</evidence>
<feature type="domain" description="SHSP" evidence="12">
    <location>
        <begin position="27"/>
        <end position="136"/>
    </location>
</feature>
<evidence type="ECO:0000256" key="8">
    <source>
        <dbReference type="PROSITE-ProRule" id="PRU00285"/>
    </source>
</evidence>
<dbReference type="PANTHER" id="PTHR43670:SF121">
    <property type="entry name" value="PROTEIN RESTRICTED TEV MOVEMENT 2"/>
    <property type="match status" value="1"/>
</dbReference>
<protein>
    <submittedName>
        <fullName evidence="13">OLC1v1016250C1</fullName>
    </submittedName>
</protein>
<dbReference type="PROSITE" id="PS01031">
    <property type="entry name" value="SHSP"/>
    <property type="match status" value="1"/>
</dbReference>
<feature type="compositionally biased region" description="Basic and acidic residues" evidence="10">
    <location>
        <begin position="236"/>
        <end position="247"/>
    </location>
</feature>
<feature type="transmembrane region" description="Helical" evidence="11">
    <location>
        <begin position="351"/>
        <end position="370"/>
    </location>
</feature>
<keyword evidence="6 11" id="KW-1133">Transmembrane helix</keyword>
<dbReference type="CDD" id="cd00298">
    <property type="entry name" value="ACD_sHsps_p23-like"/>
    <property type="match status" value="1"/>
</dbReference>
<evidence type="ECO:0000313" key="14">
    <source>
        <dbReference type="Proteomes" id="UP001161247"/>
    </source>
</evidence>
<dbReference type="PANTHER" id="PTHR43670">
    <property type="entry name" value="HEAT SHOCK PROTEIN 26"/>
    <property type="match status" value="1"/>
</dbReference>
<dbReference type="SUPFAM" id="SSF49764">
    <property type="entry name" value="HSP20-like chaperones"/>
    <property type="match status" value="1"/>
</dbReference>
<evidence type="ECO:0000256" key="5">
    <source>
        <dbReference type="ARBA" id="ARBA00022821"/>
    </source>
</evidence>